<accession>A0ABR2M9C1</accession>
<dbReference type="Proteomes" id="UP001412067">
    <property type="component" value="Unassembled WGS sequence"/>
</dbReference>
<dbReference type="PANTHER" id="PTHR35483">
    <property type="entry name" value="NUCLEUSENVELOPE PROTEIN"/>
    <property type="match status" value="1"/>
</dbReference>
<keyword evidence="2" id="KW-1185">Reference proteome</keyword>
<reference evidence="1 2" key="1">
    <citation type="journal article" date="2022" name="Nat. Plants">
        <title>Genomes of leafy and leafless Platanthera orchids illuminate the evolution of mycoheterotrophy.</title>
        <authorList>
            <person name="Li M.H."/>
            <person name="Liu K.W."/>
            <person name="Li Z."/>
            <person name="Lu H.C."/>
            <person name="Ye Q.L."/>
            <person name="Zhang D."/>
            <person name="Wang J.Y."/>
            <person name="Li Y.F."/>
            <person name="Zhong Z.M."/>
            <person name="Liu X."/>
            <person name="Yu X."/>
            <person name="Liu D.K."/>
            <person name="Tu X.D."/>
            <person name="Liu B."/>
            <person name="Hao Y."/>
            <person name="Liao X.Y."/>
            <person name="Jiang Y.T."/>
            <person name="Sun W.H."/>
            <person name="Chen J."/>
            <person name="Chen Y.Q."/>
            <person name="Ai Y."/>
            <person name="Zhai J.W."/>
            <person name="Wu S.S."/>
            <person name="Zhou Z."/>
            <person name="Hsiao Y.Y."/>
            <person name="Wu W.L."/>
            <person name="Chen Y.Y."/>
            <person name="Lin Y.F."/>
            <person name="Hsu J.L."/>
            <person name="Li C.Y."/>
            <person name="Wang Z.W."/>
            <person name="Zhao X."/>
            <person name="Zhong W.Y."/>
            <person name="Ma X.K."/>
            <person name="Ma L."/>
            <person name="Huang J."/>
            <person name="Chen G.Z."/>
            <person name="Huang M.Z."/>
            <person name="Huang L."/>
            <person name="Peng D.H."/>
            <person name="Luo Y.B."/>
            <person name="Zou S.Q."/>
            <person name="Chen S.P."/>
            <person name="Lan S."/>
            <person name="Tsai W.C."/>
            <person name="Van de Peer Y."/>
            <person name="Liu Z.J."/>
        </authorList>
    </citation>
    <scope>NUCLEOTIDE SEQUENCE [LARGE SCALE GENOMIC DNA]</scope>
    <source>
        <strain evidence="1">Lor288</strain>
    </source>
</reference>
<protein>
    <submittedName>
        <fullName evidence="1">Uncharacterized protein</fullName>
    </submittedName>
</protein>
<comment type="caution">
    <text evidence="1">The sequence shown here is derived from an EMBL/GenBank/DDBJ whole genome shotgun (WGS) entry which is preliminary data.</text>
</comment>
<organism evidence="1 2">
    <name type="scientific">Platanthera guangdongensis</name>
    <dbReference type="NCBI Taxonomy" id="2320717"/>
    <lineage>
        <taxon>Eukaryota</taxon>
        <taxon>Viridiplantae</taxon>
        <taxon>Streptophyta</taxon>
        <taxon>Embryophyta</taxon>
        <taxon>Tracheophyta</taxon>
        <taxon>Spermatophyta</taxon>
        <taxon>Magnoliopsida</taxon>
        <taxon>Liliopsida</taxon>
        <taxon>Asparagales</taxon>
        <taxon>Orchidaceae</taxon>
        <taxon>Orchidoideae</taxon>
        <taxon>Orchideae</taxon>
        <taxon>Orchidinae</taxon>
        <taxon>Platanthera</taxon>
    </lineage>
</organism>
<sequence>MRLQRIINKWRRVCDELTWTEKPEDWLERAIVTTPTWWHRPQQIVRAVKSKRMLKTNINREFNNQKQENLMDSQADFSRISLRNSMTVQSISLTQTTRQ</sequence>
<name>A0ABR2M9C1_9ASPA</name>
<evidence type="ECO:0000313" key="2">
    <source>
        <dbReference type="Proteomes" id="UP001412067"/>
    </source>
</evidence>
<gene>
    <name evidence="1" type="ORF">KSP40_PGU000692</name>
</gene>
<evidence type="ECO:0000313" key="1">
    <source>
        <dbReference type="EMBL" id="KAK8960487.1"/>
    </source>
</evidence>
<proteinExistence type="predicted"/>
<dbReference type="EMBL" id="JBBWWR010000010">
    <property type="protein sequence ID" value="KAK8960487.1"/>
    <property type="molecule type" value="Genomic_DNA"/>
</dbReference>
<dbReference type="PANTHER" id="PTHR35483:SF1">
    <property type="entry name" value="GLYCINE-RICH PROTEIN-RELATED"/>
    <property type="match status" value="1"/>
</dbReference>